<evidence type="ECO:0000256" key="1">
    <source>
        <dbReference type="SAM" id="MobiDB-lite"/>
    </source>
</evidence>
<organism evidence="2 3">
    <name type="scientific">Stachybotrys elegans</name>
    <dbReference type="NCBI Taxonomy" id="80388"/>
    <lineage>
        <taxon>Eukaryota</taxon>
        <taxon>Fungi</taxon>
        <taxon>Dikarya</taxon>
        <taxon>Ascomycota</taxon>
        <taxon>Pezizomycotina</taxon>
        <taxon>Sordariomycetes</taxon>
        <taxon>Hypocreomycetidae</taxon>
        <taxon>Hypocreales</taxon>
        <taxon>Stachybotryaceae</taxon>
        <taxon>Stachybotrys</taxon>
    </lineage>
</organism>
<name>A0A8K0SZT2_9HYPO</name>
<reference evidence="2" key="1">
    <citation type="journal article" date="2021" name="Nat. Commun.">
        <title>Genetic determinants of endophytism in the Arabidopsis root mycobiome.</title>
        <authorList>
            <person name="Mesny F."/>
            <person name="Miyauchi S."/>
            <person name="Thiergart T."/>
            <person name="Pickel B."/>
            <person name="Atanasova L."/>
            <person name="Karlsson M."/>
            <person name="Huettel B."/>
            <person name="Barry K.W."/>
            <person name="Haridas S."/>
            <person name="Chen C."/>
            <person name="Bauer D."/>
            <person name="Andreopoulos W."/>
            <person name="Pangilinan J."/>
            <person name="LaButti K."/>
            <person name="Riley R."/>
            <person name="Lipzen A."/>
            <person name="Clum A."/>
            <person name="Drula E."/>
            <person name="Henrissat B."/>
            <person name="Kohler A."/>
            <person name="Grigoriev I.V."/>
            <person name="Martin F.M."/>
            <person name="Hacquard S."/>
        </authorList>
    </citation>
    <scope>NUCLEOTIDE SEQUENCE</scope>
    <source>
        <strain evidence="2">MPI-CAGE-CH-0235</strain>
    </source>
</reference>
<dbReference type="Proteomes" id="UP000813444">
    <property type="component" value="Unassembled WGS sequence"/>
</dbReference>
<dbReference type="EMBL" id="JAGPNK010000002">
    <property type="protein sequence ID" value="KAH7326301.1"/>
    <property type="molecule type" value="Genomic_DNA"/>
</dbReference>
<dbReference type="AlphaFoldDB" id="A0A8K0SZT2"/>
<evidence type="ECO:0000313" key="2">
    <source>
        <dbReference type="EMBL" id="KAH7326301.1"/>
    </source>
</evidence>
<gene>
    <name evidence="2" type="ORF">B0I35DRAFT_131235</name>
</gene>
<accession>A0A8K0SZT2</accession>
<sequence length="307" mass="33822">MVFRDLGFHVPLGTRRQKHSFRGEDTVPSNPVTMSQSQIHVTVQLPRDNPLGIMMPENHPLDQDEASAPEPLESRAACQAAIRRSTVRVTSVTIRQDEDQVLNGRSEQSHENISITVHHAAEPANGFVDCTSLSQSPSITPSADLSLEQATMVPIIRGDSATIPLEAIDDRMRLLEDHALGPGDVIFGPPRDGYQRRPPQVEGSVSTTPLPAVVVRLNPPRTYSSVSSYSTNLVDIPEASEVQYHVGINPLVCNCTPLTCVLQFPQRERRLVPREIPQKKPKGAPGRRARVANAFRSIIHKFLGRLP</sequence>
<comment type="caution">
    <text evidence="2">The sequence shown here is derived from an EMBL/GenBank/DDBJ whole genome shotgun (WGS) entry which is preliminary data.</text>
</comment>
<protein>
    <submittedName>
        <fullName evidence="2">Uncharacterized protein</fullName>
    </submittedName>
</protein>
<feature type="region of interest" description="Disordered" evidence="1">
    <location>
        <begin position="185"/>
        <end position="206"/>
    </location>
</feature>
<keyword evidence="3" id="KW-1185">Reference proteome</keyword>
<evidence type="ECO:0000313" key="3">
    <source>
        <dbReference type="Proteomes" id="UP000813444"/>
    </source>
</evidence>
<proteinExistence type="predicted"/>